<evidence type="ECO:0000256" key="1">
    <source>
        <dbReference type="ARBA" id="ARBA00022670"/>
    </source>
</evidence>
<evidence type="ECO:0000313" key="8">
    <source>
        <dbReference type="Proteomes" id="UP001151699"/>
    </source>
</evidence>
<accession>A0A9Q0S0C1</accession>
<dbReference type="Pfam" id="PF00112">
    <property type="entry name" value="Peptidase_C1"/>
    <property type="match status" value="1"/>
</dbReference>
<feature type="domain" description="Peptidase C1A papain C-terminal" evidence="6">
    <location>
        <begin position="567"/>
        <end position="754"/>
    </location>
</feature>
<evidence type="ECO:0000256" key="5">
    <source>
        <dbReference type="SAM" id="MobiDB-lite"/>
    </source>
</evidence>
<comment type="caution">
    <text evidence="7">The sequence shown here is derived from an EMBL/GenBank/DDBJ whole genome shotgun (WGS) entry which is preliminary data.</text>
</comment>
<evidence type="ECO:0000313" key="7">
    <source>
        <dbReference type="EMBL" id="KAJ6639602.1"/>
    </source>
</evidence>
<protein>
    <submittedName>
        <fullName evidence="7">Cholinesterase</fullName>
    </submittedName>
</protein>
<dbReference type="Gene3D" id="3.40.50.1820">
    <property type="entry name" value="alpha/beta hydrolase"/>
    <property type="match status" value="1"/>
</dbReference>
<dbReference type="InterPro" id="IPR019819">
    <property type="entry name" value="Carboxylesterase_B_CS"/>
</dbReference>
<dbReference type="GO" id="GO:0006508">
    <property type="term" value="P:proteolysis"/>
    <property type="evidence" value="ECO:0007669"/>
    <property type="project" value="UniProtKB-KW"/>
</dbReference>
<dbReference type="InterPro" id="IPR000668">
    <property type="entry name" value="Peptidase_C1A_C"/>
</dbReference>
<feature type="compositionally biased region" description="Acidic residues" evidence="5">
    <location>
        <begin position="766"/>
        <end position="779"/>
    </location>
</feature>
<feature type="region of interest" description="Disordered" evidence="5">
    <location>
        <begin position="708"/>
        <end position="736"/>
    </location>
</feature>
<feature type="region of interest" description="Disordered" evidence="5">
    <location>
        <begin position="552"/>
        <end position="576"/>
    </location>
</feature>
<dbReference type="SMART" id="SM00645">
    <property type="entry name" value="Pept_C1"/>
    <property type="match status" value="1"/>
</dbReference>
<dbReference type="EMBL" id="WJQU01000003">
    <property type="protein sequence ID" value="KAJ6639602.1"/>
    <property type="molecule type" value="Genomic_DNA"/>
</dbReference>
<dbReference type="GO" id="GO:0008234">
    <property type="term" value="F:cysteine-type peptidase activity"/>
    <property type="evidence" value="ECO:0007669"/>
    <property type="project" value="UniProtKB-KW"/>
</dbReference>
<proteinExistence type="predicted"/>
<dbReference type="InterPro" id="IPR038765">
    <property type="entry name" value="Papain-like_cys_pep_sf"/>
</dbReference>
<dbReference type="InterPro" id="IPR029058">
    <property type="entry name" value="AB_hydrolase_fold"/>
</dbReference>
<dbReference type="InterPro" id="IPR002018">
    <property type="entry name" value="CarbesteraseB"/>
</dbReference>
<feature type="compositionally biased region" description="Basic and acidic residues" evidence="5">
    <location>
        <begin position="566"/>
        <end position="576"/>
    </location>
</feature>
<keyword evidence="4" id="KW-0325">Glycoprotein</keyword>
<feature type="region of interest" description="Disordered" evidence="5">
    <location>
        <begin position="753"/>
        <end position="779"/>
    </location>
</feature>
<dbReference type="InterPro" id="IPR000169">
    <property type="entry name" value="Pept_cys_AS"/>
</dbReference>
<reference evidence="7" key="1">
    <citation type="submission" date="2022-07" db="EMBL/GenBank/DDBJ databases">
        <authorList>
            <person name="Trinca V."/>
            <person name="Uliana J.V.C."/>
            <person name="Torres T.T."/>
            <person name="Ward R.J."/>
            <person name="Monesi N."/>
        </authorList>
    </citation>
    <scope>NUCLEOTIDE SEQUENCE</scope>
    <source>
        <strain evidence="7">HSMRA1968</strain>
        <tissue evidence="7">Whole embryos</tissue>
    </source>
</reference>
<dbReference type="InterPro" id="IPR050309">
    <property type="entry name" value="Type-B_Carboxylest/Lipase"/>
</dbReference>
<dbReference type="OrthoDB" id="3200163at2759"/>
<keyword evidence="2" id="KW-0378">Hydrolase</keyword>
<dbReference type="AlphaFoldDB" id="A0A9Q0S0C1"/>
<dbReference type="SUPFAM" id="SSF54001">
    <property type="entry name" value="Cysteine proteinases"/>
    <property type="match status" value="1"/>
</dbReference>
<dbReference type="Proteomes" id="UP001151699">
    <property type="component" value="Chromosome X"/>
</dbReference>
<dbReference type="PANTHER" id="PTHR11559">
    <property type="entry name" value="CARBOXYLESTERASE"/>
    <property type="match status" value="1"/>
</dbReference>
<organism evidence="7 8">
    <name type="scientific">Pseudolycoriella hygida</name>
    <dbReference type="NCBI Taxonomy" id="35572"/>
    <lineage>
        <taxon>Eukaryota</taxon>
        <taxon>Metazoa</taxon>
        <taxon>Ecdysozoa</taxon>
        <taxon>Arthropoda</taxon>
        <taxon>Hexapoda</taxon>
        <taxon>Insecta</taxon>
        <taxon>Pterygota</taxon>
        <taxon>Neoptera</taxon>
        <taxon>Endopterygota</taxon>
        <taxon>Diptera</taxon>
        <taxon>Nematocera</taxon>
        <taxon>Sciaroidea</taxon>
        <taxon>Sciaridae</taxon>
        <taxon>Pseudolycoriella</taxon>
    </lineage>
</organism>
<dbReference type="Gene3D" id="3.90.70.10">
    <property type="entry name" value="Cysteine proteinases"/>
    <property type="match status" value="1"/>
</dbReference>
<dbReference type="PROSITE" id="PS00139">
    <property type="entry name" value="THIOL_PROTEASE_CYS"/>
    <property type="match status" value="1"/>
</dbReference>
<dbReference type="CDD" id="cd02248">
    <property type="entry name" value="Peptidase_C1A"/>
    <property type="match status" value="1"/>
</dbReference>
<feature type="compositionally biased region" description="Basic and acidic residues" evidence="5">
    <location>
        <begin position="718"/>
        <end position="736"/>
    </location>
</feature>
<evidence type="ECO:0000256" key="2">
    <source>
        <dbReference type="ARBA" id="ARBA00022801"/>
    </source>
</evidence>
<keyword evidence="1" id="KW-0645">Protease</keyword>
<dbReference type="SUPFAM" id="SSF53474">
    <property type="entry name" value="alpha/beta-Hydrolases"/>
    <property type="match status" value="1"/>
</dbReference>
<sequence>MLNSSYRIYRNKFPKVRHNSFGWKTSATLQFEMFQKMCLLLPFLVLVCNAQGDSPTIRETYNGKVEGVELTSSMGQKYYAFRSVRYAEPPITGKDPYSGEVVNRRFKGPQPLKRTWKDNLQVQEYGASCLESTNLIPTVQPTGEDCLFLNIYVPADGAEKKTVVVWIHGGGFTEGGHREALYGPDFLLAEDNVVVAIQYRLGLFGFLNLAHPEYSGNMGLKDQQMALKYIYKNIGYFSGNKDEIMLFGESAGGASVTFQMLNKQSRDYFKRGMVMSGSVFSYFAFTPADHRQKMTECAHTEDVDQMIEYIQKTDYRDLIQCHYEKDWGKTLKPEWVPTVEIETAVNGFLIEAPEDIWISPKAPEQITFDPELVTLDTPLINENGESSIRLPFDDFNKDTFPKEYKEVLEKLRAAYYSGSADAKVIAKENIALMSDLNFGDSVLKAMTLQADANGDKKKTDPSVEGDTSFKPIVSSEEVFCQEMTNDPVSTTTTDIMEQLQYETWREVELIYQTREYYDTCLTITSLRSYGIVCVKFSLLNLCIVKPCSPLNGSVRRSSARRRKRSPPPDKVDWHEDGLTTKVKHQGYCGSCYAFAVAAAVEGQALKRSGKTDDLSPQQLMDCSGSWGCDGGYPHENFNYIEKNGGLATLDSYPYTEANGTCQDQPPVETISGHKFYIDTLTAEELKAIVAEVGPVVAMTRLVGRRSKRIEDEEEQENPVDRLMREKTQDSRNYQEKDVNKVIAKKINNLAYRRRTPKQRIVTEQTDNLEENTEDNEENL</sequence>
<keyword evidence="3" id="KW-0788">Thiol protease</keyword>
<evidence type="ECO:0000259" key="6">
    <source>
        <dbReference type="SMART" id="SM00645"/>
    </source>
</evidence>
<dbReference type="PROSITE" id="PS00941">
    <property type="entry name" value="CARBOXYLESTERASE_B_2"/>
    <property type="match status" value="1"/>
</dbReference>
<dbReference type="InterPro" id="IPR039417">
    <property type="entry name" value="Peptidase_C1A_papain-like"/>
</dbReference>
<keyword evidence="8" id="KW-1185">Reference proteome</keyword>
<evidence type="ECO:0000256" key="3">
    <source>
        <dbReference type="ARBA" id="ARBA00022807"/>
    </source>
</evidence>
<evidence type="ECO:0000256" key="4">
    <source>
        <dbReference type="ARBA" id="ARBA00023180"/>
    </source>
</evidence>
<name>A0A9Q0S0C1_9DIPT</name>
<dbReference type="Pfam" id="PF00135">
    <property type="entry name" value="COesterase"/>
    <property type="match status" value="1"/>
</dbReference>
<gene>
    <name evidence="7" type="primary">BCHE_1</name>
    <name evidence="7" type="ORF">Bhyg_12349</name>
</gene>